<comment type="similarity">
    <text evidence="2">Belongs to the FliJ family.</text>
</comment>
<evidence type="ECO:0000256" key="8">
    <source>
        <dbReference type="ARBA" id="ARBA00022927"/>
    </source>
</evidence>
<evidence type="ECO:0000313" key="13">
    <source>
        <dbReference type="Proteomes" id="UP000824229"/>
    </source>
</evidence>
<dbReference type="InterPro" id="IPR053716">
    <property type="entry name" value="Flag_assembly_chemotaxis_eff"/>
</dbReference>
<evidence type="ECO:0000256" key="6">
    <source>
        <dbReference type="ARBA" id="ARBA00022500"/>
    </source>
</evidence>
<keyword evidence="12" id="KW-0966">Cell projection</keyword>
<keyword evidence="9" id="KW-0472">Membrane</keyword>
<keyword evidence="12" id="KW-0282">Flagellum</keyword>
<dbReference type="GO" id="GO:0044781">
    <property type="term" value="P:bacterial-type flagellum organization"/>
    <property type="evidence" value="ECO:0007669"/>
    <property type="project" value="UniProtKB-KW"/>
</dbReference>
<dbReference type="EMBL" id="JAHLFQ010000043">
    <property type="protein sequence ID" value="MBU3803592.1"/>
    <property type="molecule type" value="Genomic_DNA"/>
</dbReference>
<dbReference type="AlphaFoldDB" id="A0A9E2KBD4"/>
<keyword evidence="11" id="KW-0175">Coiled coil</keyword>
<comment type="caution">
    <text evidence="12">The sequence shown here is derived from an EMBL/GenBank/DDBJ whole genome shotgun (WGS) entry which is preliminary data.</text>
</comment>
<gene>
    <name evidence="12" type="primary">fliJ</name>
    <name evidence="12" type="ORF">H9872_02375</name>
</gene>
<keyword evidence="6" id="KW-0145">Chemotaxis</keyword>
<dbReference type="InterPro" id="IPR012823">
    <property type="entry name" value="Flagell_FliJ"/>
</dbReference>
<dbReference type="Pfam" id="PF02050">
    <property type="entry name" value="FliJ"/>
    <property type="match status" value="1"/>
</dbReference>
<evidence type="ECO:0000256" key="1">
    <source>
        <dbReference type="ARBA" id="ARBA00004413"/>
    </source>
</evidence>
<reference evidence="12" key="2">
    <citation type="submission" date="2021-04" db="EMBL/GenBank/DDBJ databases">
        <authorList>
            <person name="Gilroy R."/>
        </authorList>
    </citation>
    <scope>NUCLEOTIDE SEQUENCE</scope>
    <source>
        <strain evidence="12">B5-657</strain>
    </source>
</reference>
<keyword evidence="4" id="KW-0813">Transport</keyword>
<evidence type="ECO:0000256" key="10">
    <source>
        <dbReference type="ARBA" id="ARBA00023225"/>
    </source>
</evidence>
<dbReference type="GO" id="GO:0009288">
    <property type="term" value="C:bacterial-type flagellum"/>
    <property type="evidence" value="ECO:0007669"/>
    <property type="project" value="InterPro"/>
</dbReference>
<evidence type="ECO:0000256" key="3">
    <source>
        <dbReference type="ARBA" id="ARBA00020392"/>
    </source>
</evidence>
<dbReference type="GO" id="GO:0071973">
    <property type="term" value="P:bacterial-type flagellum-dependent cell motility"/>
    <property type="evidence" value="ECO:0007669"/>
    <property type="project" value="InterPro"/>
</dbReference>
<keyword evidence="5" id="KW-1003">Cell membrane</keyword>
<evidence type="ECO:0000256" key="5">
    <source>
        <dbReference type="ARBA" id="ARBA00022475"/>
    </source>
</evidence>
<keyword evidence="12" id="KW-0969">Cilium</keyword>
<dbReference type="Gene3D" id="1.10.287.1700">
    <property type="match status" value="1"/>
</dbReference>
<dbReference type="GO" id="GO:0015031">
    <property type="term" value="P:protein transport"/>
    <property type="evidence" value="ECO:0007669"/>
    <property type="project" value="UniProtKB-KW"/>
</dbReference>
<keyword evidence="8" id="KW-0653">Protein transport</keyword>
<evidence type="ECO:0000256" key="4">
    <source>
        <dbReference type="ARBA" id="ARBA00022448"/>
    </source>
</evidence>
<dbReference type="Proteomes" id="UP000824229">
    <property type="component" value="Unassembled WGS sequence"/>
</dbReference>
<dbReference type="NCBIfam" id="TIGR02473">
    <property type="entry name" value="flagell_FliJ"/>
    <property type="match status" value="1"/>
</dbReference>
<evidence type="ECO:0000313" key="12">
    <source>
        <dbReference type="EMBL" id="MBU3803592.1"/>
    </source>
</evidence>
<evidence type="ECO:0000256" key="2">
    <source>
        <dbReference type="ARBA" id="ARBA00010004"/>
    </source>
</evidence>
<dbReference type="GO" id="GO:0005886">
    <property type="term" value="C:plasma membrane"/>
    <property type="evidence" value="ECO:0007669"/>
    <property type="project" value="UniProtKB-SubCell"/>
</dbReference>
<organism evidence="12 13">
    <name type="scientific">Candidatus Cellulosilyticum pullistercoris</name>
    <dbReference type="NCBI Taxonomy" id="2838521"/>
    <lineage>
        <taxon>Bacteria</taxon>
        <taxon>Bacillati</taxon>
        <taxon>Bacillota</taxon>
        <taxon>Clostridia</taxon>
        <taxon>Lachnospirales</taxon>
        <taxon>Cellulosilyticaceae</taxon>
        <taxon>Cellulosilyticum</taxon>
    </lineage>
</organism>
<comment type="subcellular location">
    <subcellularLocation>
        <location evidence="1">Cell membrane</location>
        <topology evidence="1">Peripheral membrane protein</topology>
        <orientation evidence="1">Cytoplasmic side</orientation>
    </subcellularLocation>
</comment>
<name>A0A9E2KBD4_9FIRM</name>
<reference evidence="12" key="1">
    <citation type="journal article" date="2021" name="PeerJ">
        <title>Extensive microbial diversity within the chicken gut microbiome revealed by metagenomics and culture.</title>
        <authorList>
            <person name="Gilroy R."/>
            <person name="Ravi A."/>
            <person name="Getino M."/>
            <person name="Pursley I."/>
            <person name="Horton D.L."/>
            <person name="Alikhan N.F."/>
            <person name="Baker D."/>
            <person name="Gharbi K."/>
            <person name="Hall N."/>
            <person name="Watson M."/>
            <person name="Adriaenssens E.M."/>
            <person name="Foster-Nyarko E."/>
            <person name="Jarju S."/>
            <person name="Secka A."/>
            <person name="Antonio M."/>
            <person name="Oren A."/>
            <person name="Chaudhuri R.R."/>
            <person name="La Ragione R."/>
            <person name="Hildebrand F."/>
            <person name="Pallen M.J."/>
        </authorList>
    </citation>
    <scope>NUCLEOTIDE SEQUENCE</scope>
    <source>
        <strain evidence="12">B5-657</strain>
    </source>
</reference>
<evidence type="ECO:0000256" key="11">
    <source>
        <dbReference type="SAM" id="Coils"/>
    </source>
</evidence>
<feature type="coiled-coil region" evidence="11">
    <location>
        <begin position="79"/>
        <end position="106"/>
    </location>
</feature>
<keyword evidence="10" id="KW-1006">Bacterial flagellum protein export</keyword>
<evidence type="ECO:0000256" key="9">
    <source>
        <dbReference type="ARBA" id="ARBA00023136"/>
    </source>
</evidence>
<evidence type="ECO:0000256" key="7">
    <source>
        <dbReference type="ARBA" id="ARBA00022795"/>
    </source>
</evidence>
<sequence length="148" mass="17454">MFKFKLASVLSLKEKVEESKKRELGVATLYKERLLHEKLQLIKKKEEALQGVKSHNSQFVDLQSMRAFNTYHTYIEHAIETKNKEVQVAQKKIEEKREALLDAVKERKILDNLKEIQNEVFMEEEKREEQRILDDIVTYKYGKKGGGD</sequence>
<protein>
    <recommendedName>
        <fullName evidence="3">Flagellar FliJ protein</fullName>
    </recommendedName>
</protein>
<proteinExistence type="inferred from homology"/>
<keyword evidence="7" id="KW-1005">Bacterial flagellum biogenesis</keyword>
<dbReference type="GO" id="GO:0006935">
    <property type="term" value="P:chemotaxis"/>
    <property type="evidence" value="ECO:0007669"/>
    <property type="project" value="UniProtKB-KW"/>
</dbReference>
<accession>A0A9E2KBD4</accession>